<organism evidence="6 7">
    <name type="scientific">Oceanobacillus neutriphilus</name>
    <dbReference type="NCBI Taxonomy" id="531815"/>
    <lineage>
        <taxon>Bacteria</taxon>
        <taxon>Bacillati</taxon>
        <taxon>Bacillota</taxon>
        <taxon>Bacilli</taxon>
        <taxon>Bacillales</taxon>
        <taxon>Bacillaceae</taxon>
        <taxon>Oceanobacillus</taxon>
    </lineage>
</organism>
<comment type="subunit">
    <text evidence="3">Homotrimer.</text>
</comment>
<dbReference type="PANTHER" id="PTHR30246">
    <property type="entry name" value="2-KETO-3-DEOXY-6-PHOSPHOGLUCONATE ALDOLASE"/>
    <property type="match status" value="1"/>
</dbReference>
<dbReference type="RefSeq" id="WP_077601676.1">
    <property type="nucleotide sequence ID" value="NZ_BMLW01000001.1"/>
</dbReference>
<dbReference type="PANTHER" id="PTHR30246:SF1">
    <property type="entry name" value="2-DEHYDRO-3-DEOXY-6-PHOSPHOGALACTONATE ALDOLASE-RELATED"/>
    <property type="match status" value="1"/>
</dbReference>
<keyword evidence="4" id="KW-0456">Lyase</keyword>
<evidence type="ECO:0000256" key="5">
    <source>
        <dbReference type="ARBA" id="ARBA00023277"/>
    </source>
</evidence>
<evidence type="ECO:0000313" key="7">
    <source>
        <dbReference type="Proteomes" id="UP000641206"/>
    </source>
</evidence>
<evidence type="ECO:0000256" key="4">
    <source>
        <dbReference type="ARBA" id="ARBA00023239"/>
    </source>
</evidence>
<reference evidence="7" key="1">
    <citation type="journal article" date="2019" name="Int. J. Syst. Evol. Microbiol.">
        <title>The Global Catalogue of Microorganisms (GCM) 10K type strain sequencing project: providing services to taxonomists for standard genome sequencing and annotation.</title>
        <authorList>
            <consortium name="The Broad Institute Genomics Platform"/>
            <consortium name="The Broad Institute Genome Sequencing Center for Infectious Disease"/>
            <person name="Wu L."/>
            <person name="Ma J."/>
        </authorList>
    </citation>
    <scope>NUCLEOTIDE SEQUENCE [LARGE SCALE GENOMIC DNA]</scope>
    <source>
        <strain evidence="7">CGMCC 1.7693</strain>
    </source>
</reference>
<accession>A0ABQ2NN85</accession>
<comment type="similarity">
    <text evidence="2">Belongs to the KHG/KDPG aldolase family.</text>
</comment>
<dbReference type="InterPro" id="IPR000887">
    <property type="entry name" value="Aldlse_KDPG_KHG"/>
</dbReference>
<keyword evidence="5" id="KW-0119">Carbohydrate metabolism</keyword>
<evidence type="ECO:0000313" key="6">
    <source>
        <dbReference type="EMBL" id="GGP07602.1"/>
    </source>
</evidence>
<dbReference type="Gene3D" id="3.20.20.70">
    <property type="entry name" value="Aldolase class I"/>
    <property type="match status" value="1"/>
</dbReference>
<evidence type="ECO:0000256" key="3">
    <source>
        <dbReference type="ARBA" id="ARBA00011233"/>
    </source>
</evidence>
<dbReference type="NCBIfam" id="TIGR01182">
    <property type="entry name" value="eda"/>
    <property type="match status" value="1"/>
</dbReference>
<sequence length="201" mass="21517">MTQLIAIIRGVEAENILEITEGLLEAGVDTLEVSLSNEQQGLECIRTIKTAYGNQLNLGAGTVISEQQADKALEAGATFLITPGWDKELAKYILSKEIPIFPGVFSPGEIMQAASLGIETVKLFPVSDLGTSFIKNVKGPFPNMNFMAVGGVTHNNIAALKNAGCSYFAIGSDLVPRGATKKDKEKIKTNAEGYIKLLEEV</sequence>
<gene>
    <name evidence="6" type="ORF">GCM10011346_04240</name>
</gene>
<dbReference type="Pfam" id="PF01081">
    <property type="entry name" value="Aldolase"/>
    <property type="match status" value="1"/>
</dbReference>
<keyword evidence="7" id="KW-1185">Reference proteome</keyword>
<dbReference type="EMBL" id="BMLW01000001">
    <property type="protein sequence ID" value="GGP07602.1"/>
    <property type="molecule type" value="Genomic_DNA"/>
</dbReference>
<comment type="caution">
    <text evidence="6">The sequence shown here is derived from an EMBL/GenBank/DDBJ whole genome shotgun (WGS) entry which is preliminary data.</text>
</comment>
<evidence type="ECO:0000256" key="1">
    <source>
        <dbReference type="ARBA" id="ARBA00004761"/>
    </source>
</evidence>
<evidence type="ECO:0000256" key="2">
    <source>
        <dbReference type="ARBA" id="ARBA00006906"/>
    </source>
</evidence>
<dbReference type="SUPFAM" id="SSF51569">
    <property type="entry name" value="Aldolase"/>
    <property type="match status" value="1"/>
</dbReference>
<comment type="pathway">
    <text evidence="1">Carbohydrate acid metabolism.</text>
</comment>
<name>A0ABQ2NN85_9BACI</name>
<proteinExistence type="inferred from homology"/>
<dbReference type="Proteomes" id="UP000641206">
    <property type="component" value="Unassembled WGS sequence"/>
</dbReference>
<dbReference type="InterPro" id="IPR013785">
    <property type="entry name" value="Aldolase_TIM"/>
</dbReference>
<dbReference type="CDD" id="cd00452">
    <property type="entry name" value="KDPG_aldolase"/>
    <property type="match status" value="1"/>
</dbReference>
<protein>
    <submittedName>
        <fullName evidence="6">Aldolase</fullName>
    </submittedName>
</protein>